<dbReference type="PATRIC" id="fig|270351.6.peg.1680"/>
<comment type="caution">
    <text evidence="1">The sequence shown here is derived from an EMBL/GenBank/DDBJ whole genome shotgun (WGS) entry which is preliminary data.</text>
</comment>
<dbReference type="EMBL" id="LABX01000156">
    <property type="protein sequence ID" value="KMO31399.1"/>
    <property type="molecule type" value="Genomic_DNA"/>
</dbReference>
<evidence type="ECO:0000313" key="1">
    <source>
        <dbReference type="EMBL" id="KMO31399.1"/>
    </source>
</evidence>
<name>A0A0J6SCK8_9HYPH</name>
<accession>A0A0J6SCK8</accession>
<reference evidence="1 2" key="1">
    <citation type="submission" date="2015-03" db="EMBL/GenBank/DDBJ databases">
        <title>Genome sequencing of Methylobacterium aquaticum DSM16371 type strain.</title>
        <authorList>
            <person name="Chaudhry V."/>
            <person name="Patil P.B."/>
        </authorList>
    </citation>
    <scope>NUCLEOTIDE SEQUENCE [LARGE SCALE GENOMIC DNA]</scope>
    <source>
        <strain evidence="1 2">DSM 16371</strain>
    </source>
</reference>
<proteinExistence type="predicted"/>
<dbReference type="Proteomes" id="UP000035929">
    <property type="component" value="Unassembled WGS sequence"/>
</dbReference>
<organism evidence="1 2">
    <name type="scientific">Methylobacterium aquaticum</name>
    <dbReference type="NCBI Taxonomy" id="270351"/>
    <lineage>
        <taxon>Bacteria</taxon>
        <taxon>Pseudomonadati</taxon>
        <taxon>Pseudomonadota</taxon>
        <taxon>Alphaproteobacteria</taxon>
        <taxon>Hyphomicrobiales</taxon>
        <taxon>Methylobacteriaceae</taxon>
        <taxon>Methylobacterium</taxon>
    </lineage>
</organism>
<gene>
    <name evidence="1" type="ORF">VP06_19920</name>
</gene>
<evidence type="ECO:0000313" key="2">
    <source>
        <dbReference type="Proteomes" id="UP000035929"/>
    </source>
</evidence>
<dbReference type="AlphaFoldDB" id="A0A0J6SCK8"/>
<sequence>MDLLLRGDLVDADVDRAVDTYLADPSLRTGQLHALYRIDFAEIDAAMRASTGRLRPAGGRADRQALVCALLLHRPHLVHPPATAEPSRPAR</sequence>
<protein>
    <submittedName>
        <fullName evidence="1">Uncharacterized protein</fullName>
    </submittedName>
</protein>